<dbReference type="CDD" id="cd00093">
    <property type="entry name" value="HTH_XRE"/>
    <property type="match status" value="1"/>
</dbReference>
<proteinExistence type="predicted"/>
<evidence type="ECO:0000256" key="1">
    <source>
        <dbReference type="SAM" id="MobiDB-lite"/>
    </source>
</evidence>
<organism evidence="3 4">
    <name type="scientific">Actinopolyspora saharensis</name>
    <dbReference type="NCBI Taxonomy" id="995062"/>
    <lineage>
        <taxon>Bacteria</taxon>
        <taxon>Bacillati</taxon>
        <taxon>Actinomycetota</taxon>
        <taxon>Actinomycetes</taxon>
        <taxon>Actinopolysporales</taxon>
        <taxon>Actinopolysporaceae</taxon>
        <taxon>Actinopolyspora</taxon>
    </lineage>
</organism>
<dbReference type="InterPro" id="IPR043917">
    <property type="entry name" value="DUF5753"/>
</dbReference>
<sequence>MNQSPTVHRRRLGGELRRLREAAQRTHREVAAHLDCSQGKISQIELGRVPVRTADVRLMAEFYGSSSEQVSELLELAEASKQRGWWQEHPSTARRSGFDTYLGLETAATALSVFEPDPLPELLQTAEYSATLLRSSREGFTAPEISDRVAVTSKRQQRLLGTDPLELWAVLDEAALRRRVGGSRLMRGQLEHLVLMSYRRNVTVQVLPFDVGAHPFLGERVTVFSFRENTDQQVVHAGGPPNSRFLDKSGETEPYLTAFEQVCSMALPPKESTMLISRIADEQPCRPLRRRSARPEVIGGPAPGK</sequence>
<evidence type="ECO:0000259" key="2">
    <source>
        <dbReference type="PROSITE" id="PS50943"/>
    </source>
</evidence>
<dbReference type="Proteomes" id="UP000199301">
    <property type="component" value="Unassembled WGS sequence"/>
</dbReference>
<dbReference type="InterPro" id="IPR001387">
    <property type="entry name" value="Cro/C1-type_HTH"/>
</dbReference>
<dbReference type="AlphaFoldDB" id="A0A1H1G6J5"/>
<gene>
    <name evidence="3" type="ORF">SAMN04489718_3447</name>
</gene>
<name>A0A1H1G6J5_9ACTN</name>
<dbReference type="Pfam" id="PF19054">
    <property type="entry name" value="DUF5753"/>
    <property type="match status" value="1"/>
</dbReference>
<reference evidence="4" key="1">
    <citation type="submission" date="2016-10" db="EMBL/GenBank/DDBJ databases">
        <authorList>
            <person name="Varghese N."/>
            <person name="Submissions S."/>
        </authorList>
    </citation>
    <scope>NUCLEOTIDE SEQUENCE [LARGE SCALE GENOMIC DNA]</scope>
    <source>
        <strain evidence="4">DSM 45459</strain>
    </source>
</reference>
<dbReference type="SMART" id="SM00530">
    <property type="entry name" value="HTH_XRE"/>
    <property type="match status" value="1"/>
</dbReference>
<dbReference type="SUPFAM" id="SSF47413">
    <property type="entry name" value="lambda repressor-like DNA-binding domains"/>
    <property type="match status" value="1"/>
</dbReference>
<dbReference type="InterPro" id="IPR010982">
    <property type="entry name" value="Lambda_DNA-bd_dom_sf"/>
</dbReference>
<feature type="domain" description="HTH cro/C1-type" evidence="2">
    <location>
        <begin position="16"/>
        <end position="70"/>
    </location>
</feature>
<dbReference type="RefSeq" id="WP_092525570.1">
    <property type="nucleotide sequence ID" value="NZ_FNKO01000002.1"/>
</dbReference>
<feature type="region of interest" description="Disordered" evidence="1">
    <location>
        <begin position="286"/>
        <end position="305"/>
    </location>
</feature>
<dbReference type="PROSITE" id="PS50943">
    <property type="entry name" value="HTH_CROC1"/>
    <property type="match status" value="1"/>
</dbReference>
<evidence type="ECO:0000313" key="3">
    <source>
        <dbReference type="EMBL" id="SDR08705.1"/>
    </source>
</evidence>
<dbReference type="GO" id="GO:0003677">
    <property type="term" value="F:DNA binding"/>
    <property type="evidence" value="ECO:0007669"/>
    <property type="project" value="InterPro"/>
</dbReference>
<dbReference type="Pfam" id="PF13560">
    <property type="entry name" value="HTH_31"/>
    <property type="match status" value="1"/>
</dbReference>
<dbReference type="OrthoDB" id="5172945at2"/>
<dbReference type="Gene3D" id="1.10.260.40">
    <property type="entry name" value="lambda repressor-like DNA-binding domains"/>
    <property type="match status" value="1"/>
</dbReference>
<dbReference type="STRING" id="995062.SAMN04489718_3447"/>
<evidence type="ECO:0000313" key="4">
    <source>
        <dbReference type="Proteomes" id="UP000199301"/>
    </source>
</evidence>
<accession>A0A1H1G6J5</accession>
<protein>
    <submittedName>
        <fullName evidence="3">Helix-turn-helix domain-containing protein</fullName>
    </submittedName>
</protein>
<dbReference type="EMBL" id="FNKO01000002">
    <property type="protein sequence ID" value="SDR08705.1"/>
    <property type="molecule type" value="Genomic_DNA"/>
</dbReference>
<keyword evidence="4" id="KW-1185">Reference proteome</keyword>